<evidence type="ECO:0000313" key="9">
    <source>
        <dbReference type="EMBL" id="VDO29654.1"/>
    </source>
</evidence>
<keyword evidence="5" id="KW-1015">Disulfide bond</keyword>
<dbReference type="SUPFAM" id="SSF57625">
    <property type="entry name" value="Invertebrate chitin-binding proteins"/>
    <property type="match status" value="9"/>
</dbReference>
<organism evidence="11">
    <name type="scientific">Haemonchus placei</name>
    <name type="common">Barber's pole worm</name>
    <dbReference type="NCBI Taxonomy" id="6290"/>
    <lineage>
        <taxon>Eukaryota</taxon>
        <taxon>Metazoa</taxon>
        <taxon>Ecdysozoa</taxon>
        <taxon>Nematoda</taxon>
        <taxon>Chromadorea</taxon>
        <taxon>Rhabditida</taxon>
        <taxon>Rhabditina</taxon>
        <taxon>Rhabditomorpha</taxon>
        <taxon>Strongyloidea</taxon>
        <taxon>Trichostrongylidae</taxon>
        <taxon>Haemonchus</taxon>
    </lineage>
</organism>
<dbReference type="Pfam" id="PF01607">
    <property type="entry name" value="CBM_14"/>
    <property type="match status" value="9"/>
</dbReference>
<keyword evidence="2" id="KW-0147">Chitin-binding</keyword>
<keyword evidence="3 7" id="KW-0732">Signal</keyword>
<name>A0A0N4W8V3_HAEPC</name>
<dbReference type="Gene3D" id="3.20.20.80">
    <property type="entry name" value="Glycosidases"/>
    <property type="match status" value="2"/>
</dbReference>
<evidence type="ECO:0000256" key="7">
    <source>
        <dbReference type="SAM" id="SignalP"/>
    </source>
</evidence>
<feature type="domain" description="Chitin-binding type-2" evidence="8">
    <location>
        <begin position="432"/>
        <end position="488"/>
    </location>
</feature>
<accession>A0A0N4W8V3</accession>
<sequence length="689" mass="76922">MWLLLLLQLLLLDFSVHAANEPYTGIDWKTVAGCEEKREENFYVLGCNRVFYRCYDGKAYEYTCPSNLFFDPRRNRCNHWDKTNVCVNEAEYKNKLVRGIKPFDCTGREGSFEHPESPCDNVYYTCVHGRPVRQQCREEHVFDEKTNRCDFKHNVQSCKNVKSRKISGPIGPHPMHAFSDLSATSGIFPPAPPPFSSPNSHDMFCLNRPDGAYSAGDCLNVFWKCSNGKSFQYQCPHDLIYNDYAKKCQKREDVPTCVDRETLRKNFDCSTKVDGHYEKDRCQPYFYSCVGGKTEVQECHTGLVFDSRISACDYPEACRSSQQTFFETPIAAADHGSINERKSELGPSIPFPCAGGKDGLFAVQKCSNAYVQCLNGVSYPMSCPAGLVFNDVNRHCDYLDACLSTVLGMGTPLDVQEHRGPISFEKISLTTQLLCPQGRDGLLSHGPCSKTYAQCVNGTEYVMNCPVNLVFNGARAYCDYPESIGCPRISCTDVPNGPYAVGRCSAEYVSCWEGANTDSRCHGNLIFNPHNGQCDYRYNVPECHRMPRAAVEPAPLAPAPVQTVVNKPKPVPVVVGSTFCLGKMDGYYSDGCSTEYGACISGKYYKLRCPGILKFSQTLQRCEPETDVEECVNQCSSRPDGIHQLGCQTKYLVCFSGNARMFNCPAGLVYHGPTTSCEHPSRVPECRSN</sequence>
<feature type="domain" description="Chitin-binding type-2" evidence="8">
    <location>
        <begin position="266"/>
        <end position="320"/>
    </location>
</feature>
<dbReference type="AlphaFoldDB" id="A0A0N4W8V3"/>
<dbReference type="PROSITE" id="PS50940">
    <property type="entry name" value="CHIT_BIND_II"/>
    <property type="match status" value="9"/>
</dbReference>
<dbReference type="OrthoDB" id="5774131at2759"/>
<dbReference type="GO" id="GO:0008061">
    <property type="term" value="F:chitin binding"/>
    <property type="evidence" value="ECO:0007669"/>
    <property type="project" value="UniProtKB-KW"/>
</dbReference>
<evidence type="ECO:0000259" key="8">
    <source>
        <dbReference type="PROSITE" id="PS50940"/>
    </source>
</evidence>
<dbReference type="InterPro" id="IPR036508">
    <property type="entry name" value="Chitin-bd_dom_sf"/>
</dbReference>
<feature type="domain" description="Chitin-binding type-2" evidence="8">
    <location>
        <begin position="202"/>
        <end position="259"/>
    </location>
</feature>
<feature type="domain" description="Chitin-binding type-2" evidence="8">
    <location>
        <begin position="632"/>
        <end position="688"/>
    </location>
</feature>
<evidence type="ECO:0000256" key="1">
    <source>
        <dbReference type="ARBA" id="ARBA00022473"/>
    </source>
</evidence>
<evidence type="ECO:0000256" key="6">
    <source>
        <dbReference type="ARBA" id="ARBA00023180"/>
    </source>
</evidence>
<proteinExistence type="predicted"/>
<dbReference type="STRING" id="6290.A0A0N4W8V3"/>
<dbReference type="Proteomes" id="UP000268014">
    <property type="component" value="Unassembled WGS sequence"/>
</dbReference>
<evidence type="ECO:0000256" key="4">
    <source>
        <dbReference type="ARBA" id="ARBA00022737"/>
    </source>
</evidence>
<reference evidence="11" key="1">
    <citation type="submission" date="2017-02" db="UniProtKB">
        <authorList>
            <consortium name="WormBaseParasite"/>
        </authorList>
    </citation>
    <scope>IDENTIFICATION</scope>
</reference>
<dbReference type="PANTHER" id="PTHR23301:SF0">
    <property type="entry name" value="CHITIN-BINDING TYPE-2 DOMAIN-CONTAINING PROTEIN-RELATED"/>
    <property type="match status" value="1"/>
</dbReference>
<dbReference type="WBParaSite" id="HPLM_0000666901-mRNA-1">
    <property type="protein sequence ID" value="HPLM_0000666901-mRNA-1"/>
    <property type="gene ID" value="HPLM_0000666901"/>
</dbReference>
<reference evidence="9 10" key="2">
    <citation type="submission" date="2018-11" db="EMBL/GenBank/DDBJ databases">
        <authorList>
            <consortium name="Pathogen Informatics"/>
        </authorList>
    </citation>
    <scope>NUCLEOTIDE SEQUENCE [LARGE SCALE GENOMIC DNA]</scope>
    <source>
        <strain evidence="9 10">MHpl1</strain>
    </source>
</reference>
<keyword evidence="10" id="KW-1185">Reference proteome</keyword>
<dbReference type="OMA" id="DFHIHHL"/>
<evidence type="ECO:0000256" key="2">
    <source>
        <dbReference type="ARBA" id="ARBA00022669"/>
    </source>
</evidence>
<feature type="domain" description="Chitin-binding type-2" evidence="8">
    <location>
        <begin position="350"/>
        <end position="404"/>
    </location>
</feature>
<evidence type="ECO:0000256" key="5">
    <source>
        <dbReference type="ARBA" id="ARBA00023157"/>
    </source>
</evidence>
<feature type="domain" description="Chitin-binding type-2" evidence="8">
    <location>
        <begin position="577"/>
        <end position="631"/>
    </location>
</feature>
<evidence type="ECO:0000256" key="3">
    <source>
        <dbReference type="ARBA" id="ARBA00022729"/>
    </source>
</evidence>
<feature type="domain" description="Chitin-binding type-2" evidence="8">
    <location>
        <begin position="102"/>
        <end position="160"/>
    </location>
</feature>
<keyword evidence="1" id="KW-0217">Developmental protein</keyword>
<feature type="domain" description="Chitin-binding type-2" evidence="8">
    <location>
        <begin position="31"/>
        <end position="88"/>
    </location>
</feature>
<dbReference type="GO" id="GO:0005576">
    <property type="term" value="C:extracellular region"/>
    <property type="evidence" value="ECO:0007669"/>
    <property type="project" value="InterPro"/>
</dbReference>
<dbReference type="SMART" id="SM00494">
    <property type="entry name" value="ChtBD2"/>
    <property type="match status" value="9"/>
</dbReference>
<feature type="domain" description="Chitin-binding type-2" evidence="8">
    <location>
        <begin position="491"/>
        <end position="545"/>
    </location>
</feature>
<protein>
    <submittedName>
        <fullName evidence="11">Chondroitin proteoglycan 2</fullName>
    </submittedName>
</protein>
<keyword evidence="6" id="KW-0325">Glycoprotein</keyword>
<feature type="chain" id="PRO_5043123491" evidence="7">
    <location>
        <begin position="19"/>
        <end position="689"/>
    </location>
</feature>
<dbReference type="Gene3D" id="2.170.140.10">
    <property type="entry name" value="Chitin binding domain"/>
    <property type="match status" value="6"/>
</dbReference>
<evidence type="ECO:0000313" key="10">
    <source>
        <dbReference type="Proteomes" id="UP000268014"/>
    </source>
</evidence>
<dbReference type="PANTHER" id="PTHR23301">
    <property type="entry name" value="CHITIN BINDING PERITROPHIN-A"/>
    <property type="match status" value="1"/>
</dbReference>
<dbReference type="InterPro" id="IPR002557">
    <property type="entry name" value="Chitin-bd_dom"/>
</dbReference>
<evidence type="ECO:0000313" key="11">
    <source>
        <dbReference type="WBParaSite" id="HPLM_0000666901-mRNA-1"/>
    </source>
</evidence>
<dbReference type="InterPro" id="IPR051940">
    <property type="entry name" value="Chitin_bind-dev_reg"/>
</dbReference>
<feature type="signal peptide" evidence="7">
    <location>
        <begin position="1"/>
        <end position="18"/>
    </location>
</feature>
<keyword evidence="4" id="KW-0677">Repeat</keyword>
<dbReference type="EMBL" id="UZAF01016526">
    <property type="protein sequence ID" value="VDO29654.1"/>
    <property type="molecule type" value="Genomic_DNA"/>
</dbReference>
<gene>
    <name evidence="9" type="ORF">HPLM_LOCUS6661</name>
</gene>